<dbReference type="PANTHER" id="PTHR33928:SF2">
    <property type="entry name" value="PECTATE LYASE SUPERFAMILY PROTEIN DOMAIN-CONTAINING PROTEIN-RELATED"/>
    <property type="match status" value="1"/>
</dbReference>
<sequence>GFMSDLTFEGGLHGMWIGNQQFLTYNLKFENVETAIFIHWNWQWSFKNVEIRNCRVGIDMSVQGGDTEAGVGSAILFDSEIIDTPVGVRNHGNPNPKDNSGTLLLDNVRLVNVNQAVADRNGNTILAGGTTTIQSWGRGSYYVDESGTGSFHTGDLPVPQKSSNLLDGQGRFFTRSRPQYENVPASGFANVKDYGARGDGQNDDSNAIQEAINQNRNGKIVYFPHGSYVITKTINIPGGSKITGELWSILMASGNVFSDPNSPQPMLKVGDSGEVGSVELTELMFSTKGPAPGATLVQWNIKGDSQGSAGIWDCHFRVGGFAGTQLQYSQCPRGQGYVPQCAAAFMLLHVTAAGSGYFENVWAWTADHDLDNGLAQSQISIYTGRGVLVESQTGPVWLYGTQSEHNIFYQYQLDNAQNVFMTMIQGETPYWQPAPPAPEPFRPNPIYDDPSYDHCSGSSSTCRLAWGLRVVRSSNVYLYGAGLYNFFNNYDQTCLDFENCQDGMVTVEQNTRLYAYNINTKASSNIIMGANQKVIAKQQDNKSTFCQSVNAFLAQV</sequence>
<comment type="caution">
    <text evidence="2">The sequence shown here is derived from an EMBL/GenBank/DDBJ whole genome shotgun (WGS) entry which is preliminary data.</text>
</comment>
<dbReference type="OrthoDB" id="1046782at2759"/>
<dbReference type="CDD" id="cd23668">
    <property type="entry name" value="GH55_beta13glucanase-like"/>
    <property type="match status" value="1"/>
</dbReference>
<dbReference type="AlphaFoldDB" id="A0A8J2NV25"/>
<keyword evidence="3" id="KW-1185">Reference proteome</keyword>
<dbReference type="PANTHER" id="PTHR33928">
    <property type="entry name" value="POLYGALACTURONASE QRT3"/>
    <property type="match status" value="1"/>
</dbReference>
<dbReference type="Pfam" id="PF12708">
    <property type="entry name" value="Pect-lyase_RHGA_epim"/>
    <property type="match status" value="2"/>
</dbReference>
<dbReference type="InterPro" id="IPR039279">
    <property type="entry name" value="QRT3-like"/>
</dbReference>
<dbReference type="InterPro" id="IPR024535">
    <property type="entry name" value="RHGA/B-epi-like_pectate_lyase"/>
</dbReference>
<organism evidence="2 3">
    <name type="scientific">Allacma fusca</name>
    <dbReference type="NCBI Taxonomy" id="39272"/>
    <lineage>
        <taxon>Eukaryota</taxon>
        <taxon>Metazoa</taxon>
        <taxon>Ecdysozoa</taxon>
        <taxon>Arthropoda</taxon>
        <taxon>Hexapoda</taxon>
        <taxon>Collembola</taxon>
        <taxon>Symphypleona</taxon>
        <taxon>Sminthuridae</taxon>
        <taxon>Allacma</taxon>
    </lineage>
</organism>
<proteinExistence type="predicted"/>
<feature type="non-terminal residue" evidence="2">
    <location>
        <position position="1"/>
    </location>
</feature>
<name>A0A8J2NV25_9HEXA</name>
<dbReference type="FunFam" id="2.160.20.10:FF:000023">
    <property type="entry name" value="Exo-beta-1,3-glucanase Exg0"/>
    <property type="match status" value="1"/>
</dbReference>
<evidence type="ECO:0000259" key="1">
    <source>
        <dbReference type="PROSITE" id="PS50206"/>
    </source>
</evidence>
<evidence type="ECO:0000313" key="3">
    <source>
        <dbReference type="Proteomes" id="UP000708208"/>
    </source>
</evidence>
<protein>
    <recommendedName>
        <fullName evidence="1">Rhodanese domain-containing protein</fullName>
    </recommendedName>
</protein>
<accession>A0A8J2NV25</accession>
<gene>
    <name evidence="2" type="ORF">AFUS01_LOCUS10630</name>
</gene>
<feature type="domain" description="Rhodanese" evidence="1">
    <location>
        <begin position="448"/>
        <end position="495"/>
    </location>
</feature>
<dbReference type="GO" id="GO:0004650">
    <property type="term" value="F:polygalacturonase activity"/>
    <property type="evidence" value="ECO:0007669"/>
    <property type="project" value="InterPro"/>
</dbReference>
<dbReference type="Proteomes" id="UP000708208">
    <property type="component" value="Unassembled WGS sequence"/>
</dbReference>
<reference evidence="2" key="1">
    <citation type="submission" date="2021-06" db="EMBL/GenBank/DDBJ databases">
        <authorList>
            <person name="Hodson N. C."/>
            <person name="Mongue J. A."/>
            <person name="Jaron S. K."/>
        </authorList>
    </citation>
    <scope>NUCLEOTIDE SEQUENCE</scope>
</reference>
<evidence type="ECO:0000313" key="2">
    <source>
        <dbReference type="EMBL" id="CAG7721413.1"/>
    </source>
</evidence>
<dbReference type="InterPro" id="IPR001763">
    <property type="entry name" value="Rhodanese-like_dom"/>
</dbReference>
<dbReference type="EMBL" id="CAJVCH010079160">
    <property type="protein sequence ID" value="CAG7721413.1"/>
    <property type="molecule type" value="Genomic_DNA"/>
</dbReference>
<dbReference type="PROSITE" id="PS50206">
    <property type="entry name" value="RHODANESE_3"/>
    <property type="match status" value="1"/>
</dbReference>